<evidence type="ECO:0000256" key="18">
    <source>
        <dbReference type="ARBA" id="ARBA00048026"/>
    </source>
</evidence>
<keyword evidence="12" id="KW-1278">Translocase</keyword>
<dbReference type="PRINTS" id="PR01434">
    <property type="entry name" value="NADHDHGNASE5"/>
</dbReference>
<feature type="transmembrane region" description="Helical" evidence="19">
    <location>
        <begin position="145"/>
        <end position="166"/>
    </location>
</feature>
<keyword evidence="11 19" id="KW-0618">Plastoquinone</keyword>
<dbReference type="Gene3D" id="1.20.5.2700">
    <property type="match status" value="1"/>
</dbReference>
<evidence type="ECO:0000256" key="1">
    <source>
        <dbReference type="ARBA" id="ARBA00004059"/>
    </source>
</evidence>
<evidence type="ECO:0000256" key="16">
    <source>
        <dbReference type="ARBA" id="ARBA00023136"/>
    </source>
</evidence>
<feature type="transmembrane region" description="Helical" evidence="19">
    <location>
        <begin position="603"/>
        <end position="625"/>
    </location>
</feature>
<keyword evidence="8 19" id="KW-0812">Transmembrane</keyword>
<dbReference type="NCBIfam" id="TIGR01974">
    <property type="entry name" value="NDH_I_L"/>
    <property type="match status" value="1"/>
</dbReference>
<keyword evidence="9 19" id="KW-0874">Quinone</keyword>
<dbReference type="GO" id="GO:0042773">
    <property type="term" value="P:ATP synthesis coupled electron transport"/>
    <property type="evidence" value="ECO:0007669"/>
    <property type="project" value="InterPro"/>
</dbReference>
<evidence type="ECO:0000256" key="19">
    <source>
        <dbReference type="RuleBase" id="RU364062"/>
    </source>
</evidence>
<dbReference type="EMBL" id="MH286334">
    <property type="protein sequence ID" value="QBE87945.1"/>
    <property type="molecule type" value="Genomic_DNA"/>
</dbReference>
<comment type="catalytic activity">
    <reaction evidence="17 19">
        <text>a plastoquinone + NADPH + (n+1) H(+)(in) = a plastoquinol + NADP(+) + n H(+)(out)</text>
        <dbReference type="Rhea" id="RHEA:42612"/>
        <dbReference type="Rhea" id="RHEA-COMP:9561"/>
        <dbReference type="Rhea" id="RHEA-COMP:9562"/>
        <dbReference type="ChEBI" id="CHEBI:15378"/>
        <dbReference type="ChEBI" id="CHEBI:17757"/>
        <dbReference type="ChEBI" id="CHEBI:57783"/>
        <dbReference type="ChEBI" id="CHEBI:58349"/>
        <dbReference type="ChEBI" id="CHEBI:62192"/>
    </reaction>
</comment>
<comment type="similarity">
    <text evidence="3 19">Belongs to the complex I subunit 5 family.</text>
</comment>
<feature type="transmembrane region" description="Helical" evidence="19">
    <location>
        <begin position="424"/>
        <end position="447"/>
    </location>
</feature>
<dbReference type="InterPro" id="IPR001750">
    <property type="entry name" value="ND/Mrp_TM"/>
</dbReference>
<comment type="subcellular location">
    <subcellularLocation>
        <location evidence="2 19">Plastid</location>
        <location evidence="2 19">Chloroplast thylakoid membrane</location>
        <topology evidence="2 19">Multi-pass membrane protein</topology>
    </subcellularLocation>
</comment>
<evidence type="ECO:0000256" key="2">
    <source>
        <dbReference type="ARBA" id="ARBA00004454"/>
    </source>
</evidence>
<protein>
    <recommendedName>
        <fullName evidence="5 19">NAD(P)H-quinone oxidoreductase subunit 5, chloroplastic</fullName>
        <ecNumber evidence="19">7.1.1.-</ecNumber>
    </recommendedName>
    <alternativeName>
        <fullName evidence="19">NADH-plastoquinone oxidoreductase subunit 5</fullName>
    </alternativeName>
</protein>
<evidence type="ECO:0000256" key="14">
    <source>
        <dbReference type="ARBA" id="ARBA00023027"/>
    </source>
</evidence>
<evidence type="ECO:0000259" key="20">
    <source>
        <dbReference type="Pfam" id="PF00361"/>
    </source>
</evidence>
<dbReference type="GO" id="GO:0048038">
    <property type="term" value="F:quinone binding"/>
    <property type="evidence" value="ECO:0007669"/>
    <property type="project" value="UniProtKB-KW"/>
</dbReference>
<evidence type="ECO:0000256" key="15">
    <source>
        <dbReference type="ARBA" id="ARBA00023078"/>
    </source>
</evidence>
<evidence type="ECO:0000256" key="3">
    <source>
        <dbReference type="ARBA" id="ARBA00008200"/>
    </source>
</evidence>
<evidence type="ECO:0000256" key="4">
    <source>
        <dbReference type="ARBA" id="ARBA00011199"/>
    </source>
</evidence>
<dbReference type="InterPro" id="IPR018393">
    <property type="entry name" value="NADHpl_OxRdtase_5_subgr"/>
</dbReference>
<dbReference type="RefSeq" id="YP_009572659.1">
    <property type="nucleotide sequence ID" value="NC_041417.1"/>
</dbReference>
<feature type="transmembrane region" description="Helical" evidence="19">
    <location>
        <begin position="393"/>
        <end position="412"/>
    </location>
</feature>
<evidence type="ECO:0000256" key="10">
    <source>
        <dbReference type="ARBA" id="ARBA00022857"/>
    </source>
</evidence>
<feature type="domain" description="NADH-Ubiquinone oxidoreductase (complex I) chain 5 N-terminal" evidence="21">
    <location>
        <begin position="75"/>
        <end position="125"/>
    </location>
</feature>
<feature type="transmembrane region" description="Helical" evidence="19">
    <location>
        <begin position="724"/>
        <end position="742"/>
    </location>
</feature>
<feature type="transmembrane region" description="Helical" evidence="19">
    <location>
        <begin position="40"/>
        <end position="60"/>
    </location>
</feature>
<keyword evidence="16 19" id="KW-0472">Membrane</keyword>
<dbReference type="PRINTS" id="PR01435">
    <property type="entry name" value="NPOXDRDTASE5"/>
</dbReference>
<dbReference type="GO" id="GO:0009535">
    <property type="term" value="C:chloroplast thylakoid membrane"/>
    <property type="evidence" value="ECO:0007669"/>
    <property type="project" value="UniProtKB-SubCell"/>
</dbReference>
<evidence type="ECO:0000256" key="5">
    <source>
        <dbReference type="ARBA" id="ARBA00018648"/>
    </source>
</evidence>
<dbReference type="InterPro" id="IPR001516">
    <property type="entry name" value="Proton_antipo_N"/>
</dbReference>
<reference evidence="23" key="1">
    <citation type="journal article" date="2019" name="Mol. Phylogenet. Evol.">
        <title>Plastid phylogenomic insights into the evolution of Caryophyllales.</title>
        <authorList>
            <person name="Yao G."/>
            <person name="Jin J.J."/>
            <person name="Li H.T."/>
            <person name="Yang J.B."/>
            <person name="Shiva Mandala V."/>
            <person name="Croley M."/>
            <person name="Mostow R."/>
            <person name="Douglas N.A."/>
            <person name="Chase M.W."/>
            <person name="Christenhusz M.J."/>
            <person name="Soltis D.E."/>
            <person name="Soltis P.S."/>
            <person name="Smith S.A."/>
            <person name="Brockington S.F."/>
            <person name="Moore M.J."/>
            <person name="Yi T.S."/>
            <person name="Li D.Z."/>
        </authorList>
    </citation>
    <scope>NUCLEOTIDE SEQUENCE</scope>
</reference>
<feature type="transmembrane region" description="Helical" evidence="19">
    <location>
        <begin position="6"/>
        <end position="28"/>
    </location>
</feature>
<dbReference type="GeneID" id="39694995"/>
<gene>
    <name evidence="19 23" type="primary">ndhF</name>
</gene>
<evidence type="ECO:0000256" key="6">
    <source>
        <dbReference type="ARBA" id="ARBA00022448"/>
    </source>
</evidence>
<dbReference type="GO" id="GO:0008137">
    <property type="term" value="F:NADH dehydrogenase (ubiquinone) activity"/>
    <property type="evidence" value="ECO:0007669"/>
    <property type="project" value="InterPro"/>
</dbReference>
<dbReference type="EC" id="7.1.1.-" evidence="19"/>
<keyword evidence="19 23" id="KW-0934">Plastid</keyword>
<feature type="transmembrane region" description="Helical" evidence="19">
    <location>
        <begin position="121"/>
        <end position="139"/>
    </location>
</feature>
<dbReference type="Pfam" id="PF00662">
    <property type="entry name" value="Proton_antipo_N"/>
    <property type="match status" value="1"/>
</dbReference>
<feature type="transmembrane region" description="Helical" evidence="19">
    <location>
        <begin position="187"/>
        <end position="209"/>
    </location>
</feature>
<keyword evidence="13 19" id="KW-1133">Transmembrane helix</keyword>
<proteinExistence type="inferred from homology"/>
<dbReference type="Pfam" id="PF01010">
    <property type="entry name" value="Proton_antipo_C"/>
    <property type="match status" value="1"/>
</dbReference>
<dbReference type="Pfam" id="PF00361">
    <property type="entry name" value="Proton_antipo_M"/>
    <property type="match status" value="1"/>
</dbReference>
<feature type="domain" description="NADH:ubiquinone/plastoquinone oxidoreductase chloroplast chain 5 C-terminal" evidence="22">
    <location>
        <begin position="448"/>
        <end position="691"/>
    </location>
</feature>
<keyword evidence="6 19" id="KW-0813">Transport</keyword>
<geneLocation type="chloroplast" evidence="23"/>
<dbReference type="PANTHER" id="PTHR42829:SF2">
    <property type="entry name" value="NADH-UBIQUINONE OXIDOREDUCTASE CHAIN 5"/>
    <property type="match status" value="1"/>
</dbReference>
<evidence type="ECO:0000256" key="13">
    <source>
        <dbReference type="ARBA" id="ARBA00022989"/>
    </source>
</evidence>
<feature type="transmembrane region" description="Helical" evidence="19">
    <location>
        <begin position="221"/>
        <end position="239"/>
    </location>
</feature>
<dbReference type="InterPro" id="IPR003945">
    <property type="entry name" value="NU5C-like"/>
</dbReference>
<organism evidence="23">
    <name type="scientific">Petiveria alliacea</name>
    <dbReference type="NCBI Taxonomy" id="46142"/>
    <lineage>
        <taxon>Eukaryota</taxon>
        <taxon>Viridiplantae</taxon>
        <taxon>Streptophyta</taxon>
        <taxon>Embryophyta</taxon>
        <taxon>Tracheophyta</taxon>
        <taxon>Spermatophyta</taxon>
        <taxon>Magnoliopsida</taxon>
        <taxon>eudicotyledons</taxon>
        <taxon>Gunneridae</taxon>
        <taxon>Pentapetalae</taxon>
        <taxon>Caryophyllales</taxon>
        <taxon>Petiveriaceae</taxon>
        <taxon>Petiveria</taxon>
    </lineage>
</organism>
<dbReference type="PANTHER" id="PTHR42829">
    <property type="entry name" value="NADH-UBIQUINONE OXIDOREDUCTASE CHAIN 5"/>
    <property type="match status" value="1"/>
</dbReference>
<evidence type="ECO:0000313" key="23">
    <source>
        <dbReference type="EMBL" id="QBE87945.1"/>
    </source>
</evidence>
<feature type="transmembrane region" description="Helical" evidence="19">
    <location>
        <begin position="260"/>
        <end position="281"/>
    </location>
</feature>
<evidence type="ECO:0000256" key="9">
    <source>
        <dbReference type="ARBA" id="ARBA00022719"/>
    </source>
</evidence>
<accession>A0A411L6J9</accession>
<evidence type="ECO:0000256" key="11">
    <source>
        <dbReference type="ARBA" id="ARBA00022957"/>
    </source>
</evidence>
<dbReference type="GO" id="GO:0015990">
    <property type="term" value="P:electron transport coupled proton transport"/>
    <property type="evidence" value="ECO:0007669"/>
    <property type="project" value="TreeGrafter"/>
</dbReference>
<dbReference type="GO" id="GO:0003954">
    <property type="term" value="F:NADH dehydrogenase activity"/>
    <property type="evidence" value="ECO:0007669"/>
    <property type="project" value="TreeGrafter"/>
</dbReference>
<evidence type="ECO:0000256" key="8">
    <source>
        <dbReference type="ARBA" id="ARBA00022692"/>
    </source>
</evidence>
<evidence type="ECO:0000259" key="21">
    <source>
        <dbReference type="Pfam" id="PF00662"/>
    </source>
</evidence>
<feature type="transmembrane region" description="Helical" evidence="19">
    <location>
        <begin position="287"/>
        <end position="311"/>
    </location>
</feature>
<dbReference type="NCBIfam" id="NF005141">
    <property type="entry name" value="PRK06590.1"/>
    <property type="match status" value="1"/>
</dbReference>
<sequence length="743" mass="84522">MEPIYQYAWIIPFIPLPVPLLIGVGLLFFPTVTQNLRRIWAFFSISLLSIVIIFSMKLSIQQINSNFFYQYVWSWTINNDFSLEFGYLIDPLTSIMSMLITTVAILVLIYSDNYMSHDRGYLRFFAYMSFFNTSMLGLVTSSNLIQIYIFWELVGMCSYLLIGFWFTRPIAADACQKAFVTNRVGDFGLLLGILGLYWITGSFEFGDLFEIFNNLINKNEINFLFCILCTLFLFAGPVAKSAQFPLHVWLPDAMEGPTPISALIHAATMVAAGIFLVARLLPLFTVIPYIMNVISFIGIITVLLGATLALAQKDIKRSLAYSTMSQLGYMMLALGMGSYRAALFHLITHAYSKALLFLGSGSIIHSMEAIVGYSPDKSQNMVLMGGLTRHVPITKTSFLIGTLSLCGIPPLACFWSKDEILNDSWLYSPIFAILAYFTAGLTAFYMFRIYLLTFEGNFNVYFKNYSGKKSSSFYSISLWGKEGLQTINKNFGLLTLLIMNNKERSSFFSKMKKPLDGNFKKMMQSFITITYFDNKNISSYPYESENTMLFPLIVLILFTFFIGFIGIPFNQKEIHWDILTKWLTPSINLLHPNFTNSLDWYEFVINAIFSVSIAFGGIFIALFLYKPVYSALKNFKLINLFDKRGSKRILGDKIINIIYNWSSKRGYIDSFYATSLIRGVRGLAELISFFDSRIIDGIPNGFGVTSFFVGEGIKYVGGGRISSYLFLYLFYVLIFLNIFYFVS</sequence>
<keyword evidence="7 19" id="KW-0150">Chloroplast</keyword>
<keyword evidence="15 19" id="KW-0793">Thylakoid</keyword>
<comment type="subunit">
    <text evidence="4 19">NDH is composed of at least 16 different subunits, 5 of which are encoded in the nucleus.</text>
</comment>
<feature type="domain" description="NADH:quinone oxidoreductase/Mrp antiporter transmembrane" evidence="20">
    <location>
        <begin position="141"/>
        <end position="442"/>
    </location>
</feature>
<evidence type="ECO:0000256" key="7">
    <source>
        <dbReference type="ARBA" id="ARBA00022528"/>
    </source>
</evidence>
<comment type="function">
    <text evidence="1 19">NDH shuttles electrons from NAD(P)H:plastoquinone, via FMN and iron-sulfur (Fe-S) centers, to quinones in the photosynthetic chain and possibly in a chloroplast respiratory chain. The immediate electron acceptor for the enzyme in this species is believed to be plastoquinone. Couples the redox reaction to proton translocation, and thus conserves the redox energy in a proton gradient.</text>
</comment>
<feature type="transmembrane region" description="Helical" evidence="19">
    <location>
        <begin position="354"/>
        <end position="373"/>
    </location>
</feature>
<keyword evidence="10 19" id="KW-0521">NADP</keyword>
<keyword evidence="14 19" id="KW-0520">NAD</keyword>
<evidence type="ECO:0000256" key="17">
    <source>
        <dbReference type="ARBA" id="ARBA00047726"/>
    </source>
</evidence>
<feature type="transmembrane region" description="Helical" evidence="19">
    <location>
        <begin position="85"/>
        <end position="109"/>
    </location>
</feature>
<comment type="catalytic activity">
    <reaction evidence="18 19">
        <text>a plastoquinone + NADH + (n+1) H(+)(in) = a plastoquinol + NAD(+) + n H(+)(out)</text>
        <dbReference type="Rhea" id="RHEA:42608"/>
        <dbReference type="Rhea" id="RHEA-COMP:9561"/>
        <dbReference type="Rhea" id="RHEA-COMP:9562"/>
        <dbReference type="ChEBI" id="CHEBI:15378"/>
        <dbReference type="ChEBI" id="CHEBI:17757"/>
        <dbReference type="ChEBI" id="CHEBI:57540"/>
        <dbReference type="ChEBI" id="CHEBI:57945"/>
        <dbReference type="ChEBI" id="CHEBI:62192"/>
    </reaction>
</comment>
<dbReference type="InterPro" id="IPR002128">
    <property type="entry name" value="NADH_UbQ_OxRdtase_chlpt_su5_C"/>
</dbReference>
<dbReference type="AlphaFoldDB" id="A0A411L6J9"/>
<feature type="transmembrane region" description="Helical" evidence="19">
    <location>
        <begin position="548"/>
        <end position="569"/>
    </location>
</feature>
<feature type="transmembrane region" description="Helical" evidence="19">
    <location>
        <begin position="327"/>
        <end position="348"/>
    </location>
</feature>
<name>A0A411L6J9_9CARY</name>
<evidence type="ECO:0000259" key="22">
    <source>
        <dbReference type="Pfam" id="PF01010"/>
    </source>
</evidence>
<evidence type="ECO:0000256" key="12">
    <source>
        <dbReference type="ARBA" id="ARBA00022967"/>
    </source>
</evidence>